<evidence type="ECO:0000313" key="4">
    <source>
        <dbReference type="Proteomes" id="UP000230538"/>
    </source>
</evidence>
<feature type="repeat" description="TPR" evidence="1">
    <location>
        <begin position="40"/>
        <end position="73"/>
    </location>
</feature>
<evidence type="ECO:0000313" key="3">
    <source>
        <dbReference type="EMBL" id="PJA37362.1"/>
    </source>
</evidence>
<evidence type="ECO:0000256" key="2">
    <source>
        <dbReference type="SAM" id="MobiDB-lite"/>
    </source>
</evidence>
<proteinExistence type="predicted"/>
<protein>
    <submittedName>
        <fullName evidence="3">Uncharacterized protein</fullName>
    </submittedName>
</protein>
<reference evidence="4" key="1">
    <citation type="submission" date="2017-09" db="EMBL/GenBank/DDBJ databases">
        <title>Depth-based differentiation of microbial function through sediment-hosted aquifers and enrichment of novel symbionts in the deep terrestrial subsurface.</title>
        <authorList>
            <person name="Probst A.J."/>
            <person name="Ladd B."/>
            <person name="Jarett J.K."/>
            <person name="Geller-Mcgrath D.E."/>
            <person name="Sieber C.M.K."/>
            <person name="Emerson J.B."/>
            <person name="Anantharaman K."/>
            <person name="Thomas B.C."/>
            <person name="Malmstrom R."/>
            <person name="Stieglmeier M."/>
            <person name="Klingl A."/>
            <person name="Woyke T."/>
            <person name="Ryan C.M."/>
            <person name="Banfield J.F."/>
        </authorList>
    </citation>
    <scope>NUCLEOTIDE SEQUENCE [LARGE SCALE GENOMIC DNA]</scope>
</reference>
<sequence length="271" mass="30918">MDSIKVEDLEKKAIQAALENNWDQAVVFNQQILTLNPRDINALNRLATAYSRKGQIKKAQKTYRLVLKIDPYNTIAHKNLKNCISKNLAQNSYPPIDPNLFLEEPGKTKTLFLDQANADVLANLNVGDAILLHQNRGSLILLSKNNQIVGTFDKNFSQYLGKLMRMGNKYRAYIMSLENNKPKIFIREIKKDPQLKDITSFPIGSKRQYRSFLKEDFLSLISEQPGIQASTEEEFDEKNSEDNALLEDAHLDLGHEEVDDNLENPDLQAEL</sequence>
<dbReference type="InterPro" id="IPR019734">
    <property type="entry name" value="TPR_rpt"/>
</dbReference>
<gene>
    <name evidence="3" type="ORF">CO181_03800</name>
</gene>
<feature type="compositionally biased region" description="Basic and acidic residues" evidence="2">
    <location>
        <begin position="237"/>
        <end position="256"/>
    </location>
</feature>
<feature type="region of interest" description="Disordered" evidence="2">
    <location>
        <begin position="228"/>
        <end position="271"/>
    </location>
</feature>
<accession>A0A2M7WWF4</accession>
<name>A0A2M7WWF4_UNCKA</name>
<organism evidence="3 4">
    <name type="scientific">candidate division WWE3 bacterium CG_4_9_14_3_um_filter_43_9</name>
    <dbReference type="NCBI Taxonomy" id="1975082"/>
    <lineage>
        <taxon>Bacteria</taxon>
        <taxon>Katanobacteria</taxon>
    </lineage>
</organism>
<evidence type="ECO:0000256" key="1">
    <source>
        <dbReference type="PROSITE-ProRule" id="PRU00339"/>
    </source>
</evidence>
<keyword evidence="1" id="KW-0802">TPR repeat</keyword>
<comment type="caution">
    <text evidence="3">The sequence shown here is derived from an EMBL/GenBank/DDBJ whole genome shotgun (WGS) entry which is preliminary data.</text>
</comment>
<dbReference type="AlphaFoldDB" id="A0A2M7WWF4"/>
<dbReference type="Gene3D" id="1.25.40.10">
    <property type="entry name" value="Tetratricopeptide repeat domain"/>
    <property type="match status" value="1"/>
</dbReference>
<dbReference type="SMART" id="SM00028">
    <property type="entry name" value="TPR"/>
    <property type="match status" value="2"/>
</dbReference>
<dbReference type="InterPro" id="IPR011990">
    <property type="entry name" value="TPR-like_helical_dom_sf"/>
</dbReference>
<dbReference type="SUPFAM" id="SSF48452">
    <property type="entry name" value="TPR-like"/>
    <property type="match status" value="1"/>
</dbReference>
<dbReference type="PROSITE" id="PS50005">
    <property type="entry name" value="TPR"/>
    <property type="match status" value="1"/>
</dbReference>
<dbReference type="Pfam" id="PF14559">
    <property type="entry name" value="TPR_19"/>
    <property type="match status" value="1"/>
</dbReference>
<dbReference type="EMBL" id="PFXB01000102">
    <property type="protein sequence ID" value="PJA37362.1"/>
    <property type="molecule type" value="Genomic_DNA"/>
</dbReference>
<dbReference type="Proteomes" id="UP000230538">
    <property type="component" value="Unassembled WGS sequence"/>
</dbReference>